<gene>
    <name evidence="2" type="ORF">RM52_09590</name>
</gene>
<comment type="caution">
    <text evidence="2">The sequence shown here is derived from an EMBL/GenBank/DDBJ whole genome shotgun (WGS) entry which is preliminary data.</text>
</comment>
<accession>A0A0B4CLE3</accession>
<protein>
    <submittedName>
        <fullName evidence="2">Flagellar biosynthesis protein</fullName>
    </submittedName>
</protein>
<evidence type="ECO:0000259" key="1">
    <source>
        <dbReference type="Pfam" id="PF14397"/>
    </source>
</evidence>
<sequence length="341" mass="38459">MTRRGLPLLHRFEVLFERARGFDLASVRERARFTARVHDKSYPLVFADMLWSAARHRVGFNDYMEFDFAILTRAERATWVTSPLALELSNRYDDPAQVHRFHNKVDFNRDFDRFLGRQWLELVDGNADELEAFAQRHPVFIAKVPVSKSGLGVRRYDASAVSDWPAFHAELLAKGEVLIEERIVQHPDLEAIAPGTANTTRVTTFVKDDGTVEIINMAQKFGRGQVSDQASFGGFYTALHEDGRAMGMGYSTAGELFETHPDTGFRIADYRLPMMEEVRALITDVALVIPEVRYVGWDVVVTPTGPVLVEGNWGAGVFENKPSATGIRHGHLPRYRAAMGF</sequence>
<dbReference type="RefSeq" id="WP_039415944.1">
    <property type="nucleotide sequence ID" value="NZ_JWSZ01000012.1"/>
</dbReference>
<dbReference type="EMBL" id="JWSZ01000012">
    <property type="protein sequence ID" value="KIC57282.1"/>
    <property type="molecule type" value="Genomic_DNA"/>
</dbReference>
<dbReference type="InterPro" id="IPR039523">
    <property type="entry name" value="RimK-rel_E_lig_ATP-grasp"/>
</dbReference>
<dbReference type="SUPFAM" id="SSF56059">
    <property type="entry name" value="Glutathione synthetase ATP-binding domain-like"/>
    <property type="match status" value="1"/>
</dbReference>
<name>A0A0B4CLE3_9MICO</name>
<evidence type="ECO:0000313" key="3">
    <source>
        <dbReference type="Proteomes" id="UP000031202"/>
    </source>
</evidence>
<dbReference type="Proteomes" id="UP000031202">
    <property type="component" value="Unassembled WGS sequence"/>
</dbReference>
<dbReference type="AlphaFoldDB" id="A0A0B4CLE3"/>
<evidence type="ECO:0000313" key="2">
    <source>
        <dbReference type="EMBL" id="KIC57282.1"/>
    </source>
</evidence>
<reference evidence="2 3" key="1">
    <citation type="submission" date="2014-12" db="EMBL/GenBank/DDBJ databases">
        <title>Genome sequencing of Microbacterium hominis TPW29.</title>
        <authorList>
            <person name="Tan P.W."/>
            <person name="Chan K.-G."/>
        </authorList>
    </citation>
    <scope>NUCLEOTIDE SEQUENCE [LARGE SCALE GENOMIC DNA]</scope>
    <source>
        <strain evidence="2 3">TPW29</strain>
    </source>
</reference>
<proteinExistence type="predicted"/>
<dbReference type="Pfam" id="PF14397">
    <property type="entry name" value="ATPgrasp_ST"/>
    <property type="match status" value="1"/>
</dbReference>
<keyword evidence="2" id="KW-0969">Cilium</keyword>
<organism evidence="2 3">
    <name type="scientific">Microbacterium hominis</name>
    <dbReference type="NCBI Taxonomy" id="162426"/>
    <lineage>
        <taxon>Bacteria</taxon>
        <taxon>Bacillati</taxon>
        <taxon>Actinomycetota</taxon>
        <taxon>Actinomycetes</taxon>
        <taxon>Micrococcales</taxon>
        <taxon>Microbacteriaceae</taxon>
        <taxon>Microbacterium</taxon>
    </lineage>
</organism>
<feature type="domain" description="Alpha-L-glutamate ligase-related protein ATP-grasp" evidence="1">
    <location>
        <begin position="176"/>
        <end position="316"/>
    </location>
</feature>
<keyword evidence="2" id="KW-0282">Flagellum</keyword>
<keyword evidence="2" id="KW-0966">Cell projection</keyword>